<gene>
    <name evidence="1" type="ORF">HYPSUDRAFT_209762</name>
</gene>
<dbReference type="EMBL" id="KN817774">
    <property type="protein sequence ID" value="KJA13179.1"/>
    <property type="molecule type" value="Genomic_DNA"/>
</dbReference>
<evidence type="ECO:0000313" key="1">
    <source>
        <dbReference type="EMBL" id="KJA13179.1"/>
    </source>
</evidence>
<name>A0A0D2N1X9_HYPSF</name>
<dbReference type="Proteomes" id="UP000054270">
    <property type="component" value="Unassembled WGS sequence"/>
</dbReference>
<organism evidence="1 2">
    <name type="scientific">Hypholoma sublateritium (strain FD-334 SS-4)</name>
    <dbReference type="NCBI Taxonomy" id="945553"/>
    <lineage>
        <taxon>Eukaryota</taxon>
        <taxon>Fungi</taxon>
        <taxon>Dikarya</taxon>
        <taxon>Basidiomycota</taxon>
        <taxon>Agaricomycotina</taxon>
        <taxon>Agaricomycetes</taxon>
        <taxon>Agaricomycetidae</taxon>
        <taxon>Agaricales</taxon>
        <taxon>Agaricineae</taxon>
        <taxon>Strophariaceae</taxon>
        <taxon>Hypholoma</taxon>
    </lineage>
</organism>
<protein>
    <submittedName>
        <fullName evidence="1">Uncharacterized protein</fullName>
    </submittedName>
</protein>
<keyword evidence="2" id="KW-1185">Reference proteome</keyword>
<proteinExistence type="predicted"/>
<evidence type="ECO:0000313" key="2">
    <source>
        <dbReference type="Proteomes" id="UP000054270"/>
    </source>
</evidence>
<accession>A0A0D2N1X9</accession>
<dbReference type="AlphaFoldDB" id="A0A0D2N1X9"/>
<reference evidence="2" key="1">
    <citation type="submission" date="2014-04" db="EMBL/GenBank/DDBJ databases">
        <title>Evolutionary Origins and Diversification of the Mycorrhizal Mutualists.</title>
        <authorList>
            <consortium name="DOE Joint Genome Institute"/>
            <consortium name="Mycorrhizal Genomics Consortium"/>
            <person name="Kohler A."/>
            <person name="Kuo A."/>
            <person name="Nagy L.G."/>
            <person name="Floudas D."/>
            <person name="Copeland A."/>
            <person name="Barry K.W."/>
            <person name="Cichocki N."/>
            <person name="Veneault-Fourrey C."/>
            <person name="LaButti K."/>
            <person name="Lindquist E.A."/>
            <person name="Lipzen A."/>
            <person name="Lundell T."/>
            <person name="Morin E."/>
            <person name="Murat C."/>
            <person name="Riley R."/>
            <person name="Ohm R."/>
            <person name="Sun H."/>
            <person name="Tunlid A."/>
            <person name="Henrissat B."/>
            <person name="Grigoriev I.V."/>
            <person name="Hibbett D.S."/>
            <person name="Martin F."/>
        </authorList>
    </citation>
    <scope>NUCLEOTIDE SEQUENCE [LARGE SCALE GENOMIC DNA]</scope>
    <source>
        <strain evidence="2">FD-334 SS-4</strain>
    </source>
</reference>
<sequence>MYGRYRAIGKLSVESSHEADGFVLASSWKMKDSRAVAPSFEGCVVLVSWLFVLGVGKEPYKTLKIALRRLTPESYLLRPVATVGPSGTQPESYLVRGPVLSTTGAGVLSPASRMHFRRELWKDFRWSLRTTGYGAGLNFSSGPSCYHEAPECYLQRLVWLFADTEDEQPGHEDDATAPLGFERRRRATHSALTTVRLVKIFVVAQEAAQAAGKEPWAPNDGAAQRFPYGICLLYMSIPATNQRTGIYLLHPVPTGPESYLLGLAYL</sequence>